<dbReference type="InterPro" id="IPR005017">
    <property type="entry name" value="OMPP1/FadL/TodX"/>
</dbReference>
<sequence>MTRDGTLDRLKLESPHQVAFGVAYQPTNKFLVEADVKWLNWSSANGYEDFDWNDPWVFAVGAQYKVHRKLTLRAGYNEAQNSVEEHKGFNGQTPTPVQGKAPPT</sequence>
<evidence type="ECO:0000256" key="6">
    <source>
        <dbReference type="ARBA" id="ARBA00023136"/>
    </source>
</evidence>
<keyword evidence="5" id="KW-0732">Signal</keyword>
<name>A0A1W1WZ49_9BACT</name>
<evidence type="ECO:0000256" key="5">
    <source>
        <dbReference type="ARBA" id="ARBA00022729"/>
    </source>
</evidence>
<keyword evidence="4" id="KW-0812">Transmembrane</keyword>
<dbReference type="GO" id="GO:0015483">
    <property type="term" value="F:long-chain fatty acid transporting porin activity"/>
    <property type="evidence" value="ECO:0007669"/>
    <property type="project" value="TreeGrafter"/>
</dbReference>
<evidence type="ECO:0000256" key="3">
    <source>
        <dbReference type="ARBA" id="ARBA00022452"/>
    </source>
</evidence>
<evidence type="ECO:0000313" key="10">
    <source>
        <dbReference type="Proteomes" id="UP000192783"/>
    </source>
</evidence>
<dbReference type="SUPFAM" id="SSF56935">
    <property type="entry name" value="Porins"/>
    <property type="match status" value="1"/>
</dbReference>
<proteinExistence type="inferred from homology"/>
<comment type="similarity">
    <text evidence="2">Belongs to the OmpP1/FadL family.</text>
</comment>
<dbReference type="EMBL" id="FWXF01000001">
    <property type="protein sequence ID" value="SMC16411.1"/>
    <property type="molecule type" value="Genomic_DNA"/>
</dbReference>
<organism evidence="9 10">
    <name type="scientific">Desulfacinum hydrothermale DSM 13146</name>
    <dbReference type="NCBI Taxonomy" id="1121390"/>
    <lineage>
        <taxon>Bacteria</taxon>
        <taxon>Pseudomonadati</taxon>
        <taxon>Thermodesulfobacteriota</taxon>
        <taxon>Syntrophobacteria</taxon>
        <taxon>Syntrophobacterales</taxon>
        <taxon>Syntrophobacteraceae</taxon>
        <taxon>Desulfacinum</taxon>
    </lineage>
</organism>
<evidence type="ECO:0000256" key="4">
    <source>
        <dbReference type="ARBA" id="ARBA00022692"/>
    </source>
</evidence>
<keyword evidence="3" id="KW-1134">Transmembrane beta strand</keyword>
<keyword evidence="7" id="KW-0998">Cell outer membrane</keyword>
<evidence type="ECO:0000256" key="2">
    <source>
        <dbReference type="ARBA" id="ARBA00008163"/>
    </source>
</evidence>
<evidence type="ECO:0000256" key="1">
    <source>
        <dbReference type="ARBA" id="ARBA00004571"/>
    </source>
</evidence>
<dbReference type="AlphaFoldDB" id="A0A1W1WZ49"/>
<dbReference type="GO" id="GO:0009279">
    <property type="term" value="C:cell outer membrane"/>
    <property type="evidence" value="ECO:0007669"/>
    <property type="project" value="UniProtKB-SubCell"/>
</dbReference>
<reference evidence="9 10" key="1">
    <citation type="submission" date="2017-04" db="EMBL/GenBank/DDBJ databases">
        <authorList>
            <person name="Afonso C.L."/>
            <person name="Miller P.J."/>
            <person name="Scott M.A."/>
            <person name="Spackman E."/>
            <person name="Goraichik I."/>
            <person name="Dimitrov K.M."/>
            <person name="Suarez D.L."/>
            <person name="Swayne D.E."/>
        </authorList>
    </citation>
    <scope>NUCLEOTIDE SEQUENCE [LARGE SCALE GENOMIC DNA]</scope>
    <source>
        <strain evidence="9 10">DSM 13146</strain>
    </source>
</reference>
<dbReference type="Proteomes" id="UP000192783">
    <property type="component" value="Unassembled WGS sequence"/>
</dbReference>
<feature type="region of interest" description="Disordered" evidence="8">
    <location>
        <begin position="83"/>
        <end position="104"/>
    </location>
</feature>
<gene>
    <name evidence="9" type="ORF">SAMN02746041_00064</name>
</gene>
<accession>A0A1W1WZ49</accession>
<keyword evidence="6" id="KW-0472">Membrane</keyword>
<protein>
    <submittedName>
        <fullName evidence="9">Outer membrane protein transport protein (OMPP1/FadL/TodX)</fullName>
    </submittedName>
</protein>
<evidence type="ECO:0000256" key="7">
    <source>
        <dbReference type="ARBA" id="ARBA00023237"/>
    </source>
</evidence>
<evidence type="ECO:0000256" key="8">
    <source>
        <dbReference type="SAM" id="MobiDB-lite"/>
    </source>
</evidence>
<dbReference type="Pfam" id="PF03349">
    <property type="entry name" value="Toluene_X"/>
    <property type="match status" value="1"/>
</dbReference>
<dbReference type="PANTHER" id="PTHR35093">
    <property type="entry name" value="OUTER MEMBRANE PROTEIN NMB0088-RELATED"/>
    <property type="match status" value="1"/>
</dbReference>
<dbReference type="Gene3D" id="2.40.160.60">
    <property type="entry name" value="Outer membrane protein transport protein (OMPP1/FadL/TodX)"/>
    <property type="match status" value="1"/>
</dbReference>
<dbReference type="RefSeq" id="WP_170920232.1">
    <property type="nucleotide sequence ID" value="NZ_FWXF01000001.1"/>
</dbReference>
<dbReference type="PANTHER" id="PTHR35093:SF8">
    <property type="entry name" value="OUTER MEMBRANE PROTEIN NMB0088-RELATED"/>
    <property type="match status" value="1"/>
</dbReference>
<keyword evidence="10" id="KW-1185">Reference proteome</keyword>
<comment type="subcellular location">
    <subcellularLocation>
        <location evidence="1">Cell outer membrane</location>
        <topology evidence="1">Multi-pass membrane protein</topology>
    </subcellularLocation>
</comment>
<evidence type="ECO:0000313" key="9">
    <source>
        <dbReference type="EMBL" id="SMC16411.1"/>
    </source>
</evidence>
<dbReference type="STRING" id="1121390.SAMN02746041_00064"/>